<evidence type="ECO:0000256" key="1">
    <source>
        <dbReference type="SAM" id="Phobius"/>
    </source>
</evidence>
<dbReference type="AlphaFoldDB" id="A0AAD6M4Y4"/>
<organism evidence="2 3">
    <name type="scientific">Populus alba x Populus x berolinensis</name>
    <dbReference type="NCBI Taxonomy" id="444605"/>
    <lineage>
        <taxon>Eukaryota</taxon>
        <taxon>Viridiplantae</taxon>
        <taxon>Streptophyta</taxon>
        <taxon>Embryophyta</taxon>
        <taxon>Tracheophyta</taxon>
        <taxon>Spermatophyta</taxon>
        <taxon>Magnoliopsida</taxon>
        <taxon>eudicotyledons</taxon>
        <taxon>Gunneridae</taxon>
        <taxon>Pentapetalae</taxon>
        <taxon>rosids</taxon>
        <taxon>fabids</taxon>
        <taxon>Malpighiales</taxon>
        <taxon>Salicaceae</taxon>
        <taxon>Saliceae</taxon>
        <taxon>Populus</taxon>
    </lineage>
</organism>
<comment type="caution">
    <text evidence="2">The sequence shown here is derived from an EMBL/GenBank/DDBJ whole genome shotgun (WGS) entry which is preliminary data.</text>
</comment>
<keyword evidence="1" id="KW-0472">Membrane</keyword>
<proteinExistence type="predicted"/>
<sequence>MKCWAWKRHGVEATAIMKYVCLLKYLFIIYTSIIILNGKLKHLHVGSREVGVARFWTRILDSTPIRSSLNLWFIMSIGVSMKDFVKIQLAFSHSTATS</sequence>
<protein>
    <submittedName>
        <fullName evidence="2">Uncharacterized protein</fullName>
    </submittedName>
</protein>
<keyword evidence="3" id="KW-1185">Reference proteome</keyword>
<name>A0AAD6M4Y4_9ROSI</name>
<dbReference type="Proteomes" id="UP001164929">
    <property type="component" value="Chromosome 11"/>
</dbReference>
<evidence type="ECO:0000313" key="3">
    <source>
        <dbReference type="Proteomes" id="UP001164929"/>
    </source>
</evidence>
<keyword evidence="1" id="KW-1133">Transmembrane helix</keyword>
<evidence type="ECO:0000313" key="2">
    <source>
        <dbReference type="EMBL" id="KAJ6979108.1"/>
    </source>
</evidence>
<keyword evidence="1" id="KW-0812">Transmembrane</keyword>
<dbReference type="EMBL" id="JAQIZT010000011">
    <property type="protein sequence ID" value="KAJ6979108.1"/>
    <property type="molecule type" value="Genomic_DNA"/>
</dbReference>
<gene>
    <name evidence="2" type="ORF">NC653_027310</name>
</gene>
<accession>A0AAD6M4Y4</accession>
<feature type="transmembrane region" description="Helical" evidence="1">
    <location>
        <begin position="16"/>
        <end position="38"/>
    </location>
</feature>
<reference evidence="2" key="1">
    <citation type="journal article" date="2023" name="Mol. Ecol. Resour.">
        <title>Chromosome-level genome assembly of a triploid poplar Populus alba 'Berolinensis'.</title>
        <authorList>
            <person name="Chen S."/>
            <person name="Yu Y."/>
            <person name="Wang X."/>
            <person name="Wang S."/>
            <person name="Zhang T."/>
            <person name="Zhou Y."/>
            <person name="He R."/>
            <person name="Meng N."/>
            <person name="Wang Y."/>
            <person name="Liu W."/>
            <person name="Liu Z."/>
            <person name="Liu J."/>
            <person name="Guo Q."/>
            <person name="Huang H."/>
            <person name="Sederoff R.R."/>
            <person name="Wang G."/>
            <person name="Qu G."/>
            <person name="Chen S."/>
        </authorList>
    </citation>
    <scope>NUCLEOTIDE SEQUENCE</scope>
    <source>
        <strain evidence="2">SC-2020</strain>
    </source>
</reference>